<dbReference type="InterPro" id="IPR011059">
    <property type="entry name" value="Metal-dep_hydrolase_composite"/>
</dbReference>
<accession>A0A1G1TML6</accession>
<dbReference type="OrthoDB" id="9776488at2"/>
<dbReference type="SUPFAM" id="SSF51556">
    <property type="entry name" value="Metallo-dependent hydrolases"/>
    <property type="match status" value="1"/>
</dbReference>
<feature type="binding site" evidence="7">
    <location>
        <position position="139"/>
    </location>
    <ligand>
        <name>substrate</name>
    </ligand>
</feature>
<feature type="domain" description="Amidohydrolase-related" evidence="9">
    <location>
        <begin position="52"/>
        <end position="367"/>
    </location>
</feature>
<dbReference type="GO" id="GO:0006046">
    <property type="term" value="P:N-acetylglucosamine catabolic process"/>
    <property type="evidence" value="ECO:0007669"/>
    <property type="project" value="TreeGrafter"/>
</dbReference>
<dbReference type="Gene3D" id="2.30.40.10">
    <property type="entry name" value="Urease, subunit C, domain 1"/>
    <property type="match status" value="1"/>
</dbReference>
<feature type="binding site" evidence="7">
    <location>
        <position position="249"/>
    </location>
    <ligand>
        <name>substrate</name>
    </ligand>
</feature>
<keyword evidence="2 8" id="KW-0479">Metal-binding</keyword>
<evidence type="ECO:0000256" key="5">
    <source>
        <dbReference type="PIRNR" id="PIRNR038994"/>
    </source>
</evidence>
<dbReference type="GO" id="GO:0046872">
    <property type="term" value="F:metal ion binding"/>
    <property type="evidence" value="ECO:0007669"/>
    <property type="project" value="UniProtKB-KW"/>
</dbReference>
<comment type="caution">
    <text evidence="10">The sequence shown here is derived from an EMBL/GenBank/DDBJ whole genome shotgun (WGS) entry which is preliminary data.</text>
</comment>
<evidence type="ECO:0000256" key="1">
    <source>
        <dbReference type="ARBA" id="ARBA00010716"/>
    </source>
</evidence>
<feature type="binding site" evidence="8">
    <location>
        <position position="214"/>
    </location>
    <ligand>
        <name>Zn(2+)</name>
        <dbReference type="ChEBI" id="CHEBI:29105"/>
    </ligand>
</feature>
<keyword evidence="4 5" id="KW-0119">Carbohydrate metabolism</keyword>
<dbReference type="GO" id="GO:0008448">
    <property type="term" value="F:N-acetylglucosamine-6-phosphate deacetylase activity"/>
    <property type="evidence" value="ECO:0007669"/>
    <property type="project" value="InterPro"/>
</dbReference>
<evidence type="ECO:0000256" key="2">
    <source>
        <dbReference type="ARBA" id="ARBA00022723"/>
    </source>
</evidence>
<dbReference type="EMBL" id="MDZA01000011">
    <property type="protein sequence ID" value="OGX92120.1"/>
    <property type="molecule type" value="Genomic_DNA"/>
</dbReference>
<comment type="similarity">
    <text evidence="1 5">Belongs to the metallo-dependent hydrolases superfamily. NagA family.</text>
</comment>
<evidence type="ECO:0000313" key="11">
    <source>
        <dbReference type="Proteomes" id="UP000177506"/>
    </source>
</evidence>
<evidence type="ECO:0000256" key="4">
    <source>
        <dbReference type="ARBA" id="ARBA00023277"/>
    </source>
</evidence>
<comment type="cofactor">
    <cofactor evidence="8">
        <name>a divalent metal cation</name>
        <dbReference type="ChEBI" id="CHEBI:60240"/>
    </cofactor>
    <text evidence="8">Binds 1 divalent metal cation per subunit.</text>
</comment>
<feature type="binding site" evidence="7">
    <location>
        <position position="225"/>
    </location>
    <ligand>
        <name>substrate</name>
    </ligand>
</feature>
<dbReference type="Gene3D" id="3.20.20.140">
    <property type="entry name" value="Metal-dependent hydrolases"/>
    <property type="match status" value="1"/>
</dbReference>
<organism evidence="10 11">
    <name type="scientific">Hymenobacter coccineus</name>
    <dbReference type="NCBI Taxonomy" id="1908235"/>
    <lineage>
        <taxon>Bacteria</taxon>
        <taxon>Pseudomonadati</taxon>
        <taxon>Bacteroidota</taxon>
        <taxon>Cytophagia</taxon>
        <taxon>Cytophagales</taxon>
        <taxon>Hymenobacteraceae</taxon>
        <taxon>Hymenobacter</taxon>
    </lineage>
</organism>
<evidence type="ECO:0000256" key="8">
    <source>
        <dbReference type="PIRSR" id="PIRSR038994-3"/>
    </source>
</evidence>
<feature type="active site" description="Proton donor/acceptor" evidence="6">
    <location>
        <position position="271"/>
    </location>
</feature>
<keyword evidence="3 5" id="KW-0378">Hydrolase</keyword>
<dbReference type="InterPro" id="IPR003764">
    <property type="entry name" value="GlcNAc_6-P_deAcase"/>
</dbReference>
<dbReference type="Pfam" id="PF01979">
    <property type="entry name" value="Amidohydro_1"/>
    <property type="match status" value="1"/>
</dbReference>
<evidence type="ECO:0000313" key="10">
    <source>
        <dbReference type="EMBL" id="OGX92120.1"/>
    </source>
</evidence>
<reference evidence="10 11" key="1">
    <citation type="submission" date="2016-08" db="EMBL/GenBank/DDBJ databases">
        <title>Hymenobacter coccineus sp. nov., Hymenobacter lapidarius sp. nov. and Hymenobacter glacialis sp. nov., isolated from Antarctic soil.</title>
        <authorList>
            <person name="Sedlacek I."/>
            <person name="Kralova S."/>
            <person name="Kyrova K."/>
            <person name="Maslanova I."/>
            <person name="Stankova E."/>
            <person name="Vrbovska V."/>
            <person name="Nemec M."/>
            <person name="Bartak M."/>
            <person name="Svec P."/>
            <person name="Busse H.-J."/>
            <person name="Pantucek R."/>
        </authorList>
    </citation>
    <scope>NUCLEOTIDE SEQUENCE [LARGE SCALE GENOMIC DNA]</scope>
    <source>
        <strain evidence="10 11">CCM 8649</strain>
    </source>
</reference>
<feature type="binding site" evidence="8">
    <location>
        <position position="193"/>
    </location>
    <ligand>
        <name>Zn(2+)</name>
        <dbReference type="ChEBI" id="CHEBI:29105"/>
    </ligand>
</feature>
<gene>
    <name evidence="10" type="ORF">BEN49_03560</name>
</gene>
<dbReference type="SUPFAM" id="SSF51338">
    <property type="entry name" value="Composite domain of metallo-dependent hydrolases"/>
    <property type="match status" value="1"/>
</dbReference>
<dbReference type="Proteomes" id="UP000177506">
    <property type="component" value="Unassembled WGS sequence"/>
</dbReference>
<dbReference type="InterPro" id="IPR032466">
    <property type="entry name" value="Metal_Hydrolase"/>
</dbReference>
<keyword evidence="11" id="KW-1185">Reference proteome</keyword>
<feature type="binding site" evidence="8">
    <location>
        <position position="128"/>
    </location>
    <ligand>
        <name>Zn(2+)</name>
        <dbReference type="ChEBI" id="CHEBI:29105"/>
    </ligand>
</feature>
<dbReference type="InterPro" id="IPR006680">
    <property type="entry name" value="Amidohydro-rel"/>
</dbReference>
<dbReference type="PIRSF" id="PIRSF038994">
    <property type="entry name" value="NagA"/>
    <property type="match status" value="1"/>
</dbReference>
<proteinExistence type="inferred from homology"/>
<feature type="binding site" evidence="7">
    <location>
        <begin position="217"/>
        <end position="218"/>
    </location>
    <ligand>
        <name>substrate</name>
    </ligand>
</feature>
<protein>
    <submittedName>
        <fullName evidence="10">N-acetylglucosamine-6-phosphate deacetylase</fullName>
    </submittedName>
</protein>
<dbReference type="PANTHER" id="PTHR11113">
    <property type="entry name" value="N-ACETYLGLUCOSAMINE-6-PHOSPHATE DEACETYLASE"/>
    <property type="match status" value="1"/>
</dbReference>
<sequence length="373" mass="38885">MRYLLTNCTVYTGHAVLPHHAVLVDNGLIAAVLPAAEAPADVPRHDLGGANLCPGFVDLQLYGGGSILFSVEPTAAALADLRAHTLRHGTTSFLPTMPTNAPALMQAAIAAVRAALPTTPGLLGLHLEGPYLNPIKKGAHRAEFIQRPAPGPLAELLAASAGVLRIMTLAPEMAAPDAVAQLRAAGVVCSAGHSDATLAQGQAAFRGGFAAATHLFNAMSGLLHRAPGLVGAILDDEAVAASVVADGVHVDYAAIRIAHKIMGERLFLITDAVNESTHGAYQFRRQGDHFVDANGTLAGSALTLLAAVRNCVQHVGIALPEALRMASLYPARVLGLANHLGLIEPGYRADLCAFDHDFNAQATVLHGELHRWL</sequence>
<evidence type="ECO:0000256" key="3">
    <source>
        <dbReference type="ARBA" id="ARBA00022801"/>
    </source>
</evidence>
<name>A0A1G1TML6_9BACT</name>
<dbReference type="PANTHER" id="PTHR11113:SF14">
    <property type="entry name" value="N-ACETYLGLUCOSAMINE-6-PHOSPHATE DEACETYLASE"/>
    <property type="match status" value="1"/>
</dbReference>
<evidence type="ECO:0000259" key="9">
    <source>
        <dbReference type="Pfam" id="PF01979"/>
    </source>
</evidence>
<dbReference type="RefSeq" id="WP_070739387.1">
    <property type="nucleotide sequence ID" value="NZ_MDZA01000011.1"/>
</dbReference>
<evidence type="ECO:0000256" key="6">
    <source>
        <dbReference type="PIRSR" id="PIRSR038994-1"/>
    </source>
</evidence>
<dbReference type="NCBIfam" id="TIGR00221">
    <property type="entry name" value="nagA"/>
    <property type="match status" value="1"/>
</dbReference>
<feature type="binding site" evidence="7">
    <location>
        <begin position="297"/>
        <end position="299"/>
    </location>
    <ligand>
        <name>substrate</name>
    </ligand>
</feature>
<evidence type="ECO:0000256" key="7">
    <source>
        <dbReference type="PIRSR" id="PIRSR038994-2"/>
    </source>
</evidence>
<dbReference type="AlphaFoldDB" id="A0A1G1TML6"/>